<keyword evidence="4 5" id="KW-0862">Zinc</keyword>
<protein>
    <submittedName>
        <fullName evidence="9">30-kDa cleavage and polyadenylation specificity factor 30</fullName>
    </submittedName>
</protein>
<sequence length="443" mass="49323">MEDGEGGLSFDFEGGLDPGTTQSTAPASAGQSSTVPTAASGAVSNANNKQAASAPAAQAADGTGEGRRNFRQTVCRHWLRSLCMKGDACGFLHQYDKARMPVCRFFRLYGECRQKDCMYKHTIDDIKECNMYKLGFCPNGPDCRYRHAKLPGPPPPVEEVLQKIQHFTSHNYGNSNRFFQNRNTNNAHQTEKSQFSQGSNGANQVGKTITTDSANVHQQQQQGQQSQQQGSQGQIQNLSNWQQNPASMATPLPQGTSRYFIVKSCNRDNLELSVQQRVWATQRSNEAKLNEAFDSVENIILIFSINKTRHFQGCAKMTSRNGGSIGGGNWKHEHGSAHYGRNFAVKWLKISRDCQELEPSVGEQLAFMLYLEPDSDLMAISLAAESKREEEKAKGVNPENPAIVPFEDNVEEEEESDRTHSIQVQEMRSDGSTDDRSRFNRKL</sequence>
<dbReference type="CDD" id="cd21134">
    <property type="entry name" value="YTH"/>
    <property type="match status" value="1"/>
</dbReference>
<feature type="compositionally biased region" description="Basic and acidic residues" evidence="6">
    <location>
        <begin position="427"/>
        <end position="443"/>
    </location>
</feature>
<feature type="compositionally biased region" description="Low complexity" evidence="6">
    <location>
        <begin position="218"/>
        <end position="234"/>
    </location>
</feature>
<dbReference type="SMART" id="SM00356">
    <property type="entry name" value="ZnF_C3H1"/>
    <property type="match status" value="3"/>
</dbReference>
<feature type="domain" description="C3H1-type" evidence="7">
    <location>
        <begin position="123"/>
        <end position="150"/>
    </location>
</feature>
<feature type="zinc finger region" description="C3H1-type" evidence="5">
    <location>
        <begin position="123"/>
        <end position="150"/>
    </location>
</feature>
<evidence type="ECO:0000256" key="6">
    <source>
        <dbReference type="SAM" id="MobiDB-lite"/>
    </source>
</evidence>
<feature type="zinc finger region" description="C3H1-type" evidence="5">
    <location>
        <begin position="69"/>
        <end position="96"/>
    </location>
</feature>
<dbReference type="Proteomes" id="UP001604277">
    <property type="component" value="Unassembled WGS sequence"/>
</dbReference>
<feature type="region of interest" description="Disordered" evidence="6">
    <location>
        <begin position="213"/>
        <end position="235"/>
    </location>
</feature>
<dbReference type="Pfam" id="PF04146">
    <property type="entry name" value="YTH"/>
    <property type="match status" value="1"/>
</dbReference>
<dbReference type="PROSITE" id="PS50882">
    <property type="entry name" value="YTH"/>
    <property type="match status" value="1"/>
</dbReference>
<reference evidence="10" key="1">
    <citation type="submission" date="2024-07" db="EMBL/GenBank/DDBJ databases">
        <title>Two chromosome-level genome assemblies of Korean endemic species Abeliophyllum distichum and Forsythia ovata (Oleaceae).</title>
        <authorList>
            <person name="Jang H."/>
        </authorList>
    </citation>
    <scope>NUCLEOTIDE SEQUENCE [LARGE SCALE GENOMIC DNA]</scope>
</reference>
<evidence type="ECO:0000259" key="7">
    <source>
        <dbReference type="PROSITE" id="PS50103"/>
    </source>
</evidence>
<dbReference type="EMBL" id="JBFOLJ010000013">
    <property type="protein sequence ID" value="KAL2484197.1"/>
    <property type="molecule type" value="Genomic_DNA"/>
</dbReference>
<evidence type="ECO:0000256" key="2">
    <source>
        <dbReference type="ARBA" id="ARBA00022737"/>
    </source>
</evidence>
<dbReference type="Pfam" id="PF14608">
    <property type="entry name" value="zf-CCCH_2"/>
    <property type="match status" value="3"/>
</dbReference>
<accession>A0ABD1R717</accession>
<evidence type="ECO:0000256" key="4">
    <source>
        <dbReference type="ARBA" id="ARBA00022833"/>
    </source>
</evidence>
<dbReference type="PANTHER" id="PTHR12357">
    <property type="entry name" value="YTH YT521-B HOMOLOGY DOMAIN-CONTAINING"/>
    <property type="match status" value="1"/>
</dbReference>
<feature type="compositionally biased region" description="Polar residues" evidence="6">
    <location>
        <begin position="19"/>
        <end position="37"/>
    </location>
</feature>
<gene>
    <name evidence="9" type="ORF">Fot_45641</name>
</gene>
<evidence type="ECO:0000256" key="3">
    <source>
        <dbReference type="ARBA" id="ARBA00022771"/>
    </source>
</evidence>
<feature type="domain" description="YTH" evidence="8">
    <location>
        <begin position="257"/>
        <end position="392"/>
    </location>
</feature>
<dbReference type="GO" id="GO:0008270">
    <property type="term" value="F:zinc ion binding"/>
    <property type="evidence" value="ECO:0007669"/>
    <property type="project" value="UniProtKB-KW"/>
</dbReference>
<dbReference type="InterPro" id="IPR036855">
    <property type="entry name" value="Znf_CCCH_sf"/>
</dbReference>
<feature type="domain" description="C3H1-type" evidence="7">
    <location>
        <begin position="69"/>
        <end position="96"/>
    </location>
</feature>
<dbReference type="PANTHER" id="PTHR12357:SF119">
    <property type="entry name" value="30-KDA CLEAVAGE AND POLYADENYLATION SPECIFICITY FACTOR 30"/>
    <property type="match status" value="1"/>
</dbReference>
<dbReference type="InterPro" id="IPR045168">
    <property type="entry name" value="YTH_prot"/>
</dbReference>
<dbReference type="Gene3D" id="3.10.590.10">
    <property type="entry name" value="ph1033 like domains"/>
    <property type="match status" value="1"/>
</dbReference>
<evidence type="ECO:0000256" key="1">
    <source>
        <dbReference type="ARBA" id="ARBA00022723"/>
    </source>
</evidence>
<name>A0ABD1R717_9LAMI</name>
<dbReference type="SUPFAM" id="SSF90229">
    <property type="entry name" value="CCCH zinc finger"/>
    <property type="match status" value="1"/>
</dbReference>
<proteinExistence type="predicted"/>
<keyword evidence="3 5" id="KW-0863">Zinc-finger</keyword>
<evidence type="ECO:0000259" key="8">
    <source>
        <dbReference type="PROSITE" id="PS50882"/>
    </source>
</evidence>
<evidence type="ECO:0000313" key="10">
    <source>
        <dbReference type="Proteomes" id="UP001604277"/>
    </source>
</evidence>
<feature type="compositionally biased region" description="Low complexity" evidence="6">
    <location>
        <begin position="42"/>
        <end position="60"/>
    </location>
</feature>
<dbReference type="FunFam" id="4.10.1000.10:FF:000017">
    <property type="entry name" value="Cleavage and polyadenylation specificity factor 30 kDa subunit"/>
    <property type="match status" value="1"/>
</dbReference>
<dbReference type="InterPro" id="IPR000571">
    <property type="entry name" value="Znf_CCCH"/>
</dbReference>
<keyword evidence="2" id="KW-0677">Repeat</keyword>
<dbReference type="AlphaFoldDB" id="A0ABD1R717"/>
<feature type="region of interest" description="Disordered" evidence="6">
    <location>
        <begin position="1"/>
        <end position="65"/>
    </location>
</feature>
<keyword evidence="1 5" id="KW-0479">Metal-binding</keyword>
<evidence type="ECO:0000256" key="5">
    <source>
        <dbReference type="PROSITE-ProRule" id="PRU00723"/>
    </source>
</evidence>
<dbReference type="Gene3D" id="4.10.1000.10">
    <property type="entry name" value="Zinc finger, CCCH-type"/>
    <property type="match status" value="1"/>
</dbReference>
<dbReference type="InterPro" id="IPR007275">
    <property type="entry name" value="YTH_domain"/>
</dbReference>
<dbReference type="PROSITE" id="PS50103">
    <property type="entry name" value="ZF_C3H1"/>
    <property type="match status" value="2"/>
</dbReference>
<evidence type="ECO:0000313" key="9">
    <source>
        <dbReference type="EMBL" id="KAL2484197.1"/>
    </source>
</evidence>
<feature type="region of interest" description="Disordered" evidence="6">
    <location>
        <begin position="389"/>
        <end position="443"/>
    </location>
</feature>
<organism evidence="9 10">
    <name type="scientific">Forsythia ovata</name>
    <dbReference type="NCBI Taxonomy" id="205694"/>
    <lineage>
        <taxon>Eukaryota</taxon>
        <taxon>Viridiplantae</taxon>
        <taxon>Streptophyta</taxon>
        <taxon>Embryophyta</taxon>
        <taxon>Tracheophyta</taxon>
        <taxon>Spermatophyta</taxon>
        <taxon>Magnoliopsida</taxon>
        <taxon>eudicotyledons</taxon>
        <taxon>Gunneridae</taxon>
        <taxon>Pentapetalae</taxon>
        <taxon>asterids</taxon>
        <taxon>lamiids</taxon>
        <taxon>Lamiales</taxon>
        <taxon>Oleaceae</taxon>
        <taxon>Forsythieae</taxon>
        <taxon>Forsythia</taxon>
    </lineage>
</organism>
<keyword evidence="10" id="KW-1185">Reference proteome</keyword>
<comment type="caution">
    <text evidence="9">The sequence shown here is derived from an EMBL/GenBank/DDBJ whole genome shotgun (WGS) entry which is preliminary data.</text>
</comment>
<feature type="region of interest" description="Disordered" evidence="6">
    <location>
        <begin position="188"/>
        <end position="207"/>
    </location>
</feature>